<evidence type="ECO:0000256" key="1">
    <source>
        <dbReference type="SAM" id="Phobius"/>
    </source>
</evidence>
<keyword evidence="1" id="KW-1133">Transmembrane helix</keyword>
<reference evidence="2 3" key="1">
    <citation type="journal article" date="2014" name="Genome Announc.">
        <title>Draft Genome Sequence of Lysobacter capsici AZ78, a Bacterium Antagonistic to Plant-Pathogenic Oomycetes.</title>
        <authorList>
            <person name="Puopolo G."/>
            <person name="Sonego P."/>
            <person name="Engelen K."/>
            <person name="Pertot I."/>
        </authorList>
    </citation>
    <scope>NUCLEOTIDE SEQUENCE [LARGE SCALE GENOMIC DNA]</scope>
    <source>
        <strain evidence="2 3">AZ78</strain>
    </source>
</reference>
<keyword evidence="1" id="KW-0472">Membrane</keyword>
<protein>
    <submittedName>
        <fullName evidence="2">Uncharacterized protein</fullName>
    </submittedName>
</protein>
<keyword evidence="1" id="KW-0812">Transmembrane</keyword>
<dbReference type="EMBL" id="JAJA02000001">
    <property type="protein sequence ID" value="KWS04674.1"/>
    <property type="molecule type" value="Genomic_DNA"/>
</dbReference>
<organism evidence="2 3">
    <name type="scientific">Lysobacter capsici AZ78</name>
    <dbReference type="NCBI Taxonomy" id="1444315"/>
    <lineage>
        <taxon>Bacteria</taxon>
        <taxon>Pseudomonadati</taxon>
        <taxon>Pseudomonadota</taxon>
        <taxon>Gammaproteobacteria</taxon>
        <taxon>Lysobacterales</taxon>
        <taxon>Lysobacteraceae</taxon>
        <taxon>Lysobacter</taxon>
    </lineage>
</organism>
<evidence type="ECO:0000313" key="2">
    <source>
        <dbReference type="EMBL" id="KWS04674.1"/>
    </source>
</evidence>
<accession>A0A108U8V1</accession>
<sequence length="222" mass="25390">MGRNLGRSIARKLTVIAVLLAVMAIWGAWQYTRRQAVDSETLGDYRIDGSSVAVLLVEPDVSLEIGAGLRRDYTVQVARALARRFDQLGYTTREFAARSDEERFGQTTRPADRDAAAQYQAQTMQRLREFNAPVLRVALQDLQYDGRIVSEQHYRVELLDPKTLQPSWRATLTWREGRSQSIALLWHLRKNRLPPPLWDSLADLAIERMRKDGVIAAETRIQ</sequence>
<proteinExistence type="predicted"/>
<name>A0A108U8V1_9GAMM</name>
<gene>
    <name evidence="2" type="ORF">AZ78_2224</name>
</gene>
<dbReference type="AlphaFoldDB" id="A0A108U8V1"/>
<feature type="transmembrane region" description="Helical" evidence="1">
    <location>
        <begin position="12"/>
        <end position="29"/>
    </location>
</feature>
<keyword evidence="3" id="KW-1185">Reference proteome</keyword>
<dbReference type="Proteomes" id="UP000023435">
    <property type="component" value="Unassembled WGS sequence"/>
</dbReference>
<evidence type="ECO:0000313" key="3">
    <source>
        <dbReference type="Proteomes" id="UP000023435"/>
    </source>
</evidence>
<comment type="caution">
    <text evidence="2">The sequence shown here is derived from an EMBL/GenBank/DDBJ whole genome shotgun (WGS) entry which is preliminary data.</text>
</comment>